<dbReference type="AlphaFoldDB" id="A0AAE0GCP5"/>
<keyword evidence="3" id="KW-1185">Reference proteome</keyword>
<dbReference type="SUPFAM" id="SSF56091">
    <property type="entry name" value="DNA ligase/mRNA capping enzyme, catalytic domain"/>
    <property type="match status" value="1"/>
</dbReference>
<evidence type="ECO:0000313" key="3">
    <source>
        <dbReference type="Proteomes" id="UP001190700"/>
    </source>
</evidence>
<gene>
    <name evidence="2" type="ORF">CYMTET_16352</name>
</gene>
<dbReference type="InterPro" id="IPR036047">
    <property type="entry name" value="F-box-like_dom_sf"/>
</dbReference>
<dbReference type="PROSITE" id="PS50181">
    <property type="entry name" value="FBOX"/>
    <property type="match status" value="1"/>
</dbReference>
<protein>
    <recommendedName>
        <fullName evidence="1">F-box domain-containing protein</fullName>
    </recommendedName>
</protein>
<name>A0AAE0GCP5_9CHLO</name>
<organism evidence="2 3">
    <name type="scientific">Cymbomonas tetramitiformis</name>
    <dbReference type="NCBI Taxonomy" id="36881"/>
    <lineage>
        <taxon>Eukaryota</taxon>
        <taxon>Viridiplantae</taxon>
        <taxon>Chlorophyta</taxon>
        <taxon>Pyramimonadophyceae</taxon>
        <taxon>Pyramimonadales</taxon>
        <taxon>Pyramimonadaceae</taxon>
        <taxon>Cymbomonas</taxon>
    </lineage>
</organism>
<dbReference type="Gene3D" id="3.30.470.30">
    <property type="entry name" value="DNA ligase/mRNA capping enzyme"/>
    <property type="match status" value="1"/>
</dbReference>
<sequence>MHFVALENSTQVCLPIVSARKEVTFLSTGDVLREQGLLDSYMQNPTPLGKDELRSKARGSVRQACVQLAASHAHASGYTGLPRVLVLECIKETEDVFWLMDELGEHGLPLLQAIWLPRETAMISPGFMGHQPEWNFTHEAERRVKERRDKWRAHCGRVIELLSSTGKLVILQRFESDLFSTVSYVSRTYGDDKATCWLVTAGWCDQNGQWICDQERQPLCGTGLSQGRPPGIKFNSKGASTGGRGQLRVTALQPLSSSQVVTSGKKRAELMASVQLEVHGVDLTSLPVPIRSLTTLEDALWVACPGRYCVARKCDGTRHLLVRSVDHVVFMNRLGTMYQFPLSPTAREALPPGTVLDGELVWGDAHSACGCFFAFDILSSSGSPTWHLPFTARQAELEALGLPSDTDGLDDVVDAFRSVMGSPASVSRPVKGRGKRGKQPKPKLATWKTQAPGSAATVAVVHKVHLPVNAKNIQALAKGSWYPADGLVFTPSTAGYSLGQAELLLRWQPLQHVCVDKFLEFGSQDFGVVFETSAETGGLLSVRLDKACGNSHLRHAQVRQLVIGRIFSQTLDLRSLITACYSSRGSRASMAPGRLLVKDGPLPHPAFRLPFGQLYAELIEACATGAVERTVEAHSALEVFNYRSHAPATPLHALCRGLVVHPPTCQVVAMPFVRFCESIEAAAEGGDFRLYPEEVKKFLTEPAEFSLKVDGSLAIAFLWDGEVRVATRRRLDSEQAVWAQAQLRGSARTAAAFQPGWTYLFEVVYDVNRLLVRYPFEGLVLLAAVSPEGVELSPWEARAQLAAQMGVTVAPTFTATLQEVLTQWPRLNATGLQSEGYVINFPERGRSKLVHPVFSRAHQAVSDLAGLHPKKLWELIRCGWSRGAVLEQRLAGVAPHVVAEGGRILDALEANYREALKYLQCCSCRKPLDQPSEIILSCHHYTECSTGVCAMCIGAPPTQCVVCGGSLRDALASCIQGGLVEASQSACPHVGTEGPDVSHECERVQAGGGIQHCSMCRRRRGAASTVEIEAAVMPLSQRFAQVVSLGDELGLGGQVRDDEYKVEFEFVPSELENGSVLRTPYYLPIAFDPASSRNRVSLLRCKLLDCIAPADDGMLRGYTPSDNFKHTWAKGWCASMPQQQGPMLKLPSDLLCGVLSFLSAAELAEVMFLCKAFVTAVLANAGLIQRVSEYHKRQAALSLVHDSDDEGKPYFDQEDHEDHFRREWDGNMGYGST</sequence>
<dbReference type="SUPFAM" id="SSF81383">
    <property type="entry name" value="F-box domain"/>
    <property type="match status" value="1"/>
</dbReference>
<feature type="domain" description="F-box" evidence="1">
    <location>
        <begin position="1140"/>
        <end position="1187"/>
    </location>
</feature>
<dbReference type="InterPro" id="IPR001810">
    <property type="entry name" value="F-box_dom"/>
</dbReference>
<reference evidence="2 3" key="1">
    <citation type="journal article" date="2015" name="Genome Biol. Evol.">
        <title>Comparative Genomics of a Bacterivorous Green Alga Reveals Evolutionary Causalities and Consequences of Phago-Mixotrophic Mode of Nutrition.</title>
        <authorList>
            <person name="Burns J.A."/>
            <person name="Paasch A."/>
            <person name="Narechania A."/>
            <person name="Kim E."/>
        </authorList>
    </citation>
    <scope>NUCLEOTIDE SEQUENCE [LARGE SCALE GENOMIC DNA]</scope>
    <source>
        <strain evidence="2 3">PLY_AMNH</strain>
    </source>
</reference>
<accession>A0AAE0GCP5</accession>
<evidence type="ECO:0000313" key="2">
    <source>
        <dbReference type="EMBL" id="KAK3275520.1"/>
    </source>
</evidence>
<evidence type="ECO:0000259" key="1">
    <source>
        <dbReference type="PROSITE" id="PS50181"/>
    </source>
</evidence>
<dbReference type="EMBL" id="LGRX02007176">
    <property type="protein sequence ID" value="KAK3275520.1"/>
    <property type="molecule type" value="Genomic_DNA"/>
</dbReference>
<comment type="caution">
    <text evidence="2">The sequence shown here is derived from an EMBL/GenBank/DDBJ whole genome shotgun (WGS) entry which is preliminary data.</text>
</comment>
<dbReference type="Proteomes" id="UP001190700">
    <property type="component" value="Unassembled WGS sequence"/>
</dbReference>
<proteinExistence type="predicted"/>